<keyword evidence="4" id="KW-0413">Isomerase</keyword>
<dbReference type="OrthoDB" id="509852at2"/>
<protein>
    <submittedName>
        <fullName evidence="4">Maleylacetoacetate isomerase</fullName>
    </submittedName>
</protein>
<dbReference type="Gene3D" id="1.20.1050.10">
    <property type="match status" value="1"/>
</dbReference>
<dbReference type="GO" id="GO:0004364">
    <property type="term" value="F:glutathione transferase activity"/>
    <property type="evidence" value="ECO:0007669"/>
    <property type="project" value="TreeGrafter"/>
</dbReference>
<dbReference type="SUPFAM" id="SSF47616">
    <property type="entry name" value="GST C-terminal domain-like"/>
    <property type="match status" value="1"/>
</dbReference>
<dbReference type="GO" id="GO:0005737">
    <property type="term" value="C:cytoplasm"/>
    <property type="evidence" value="ECO:0007669"/>
    <property type="project" value="InterPro"/>
</dbReference>
<dbReference type="PROSITE" id="PS50405">
    <property type="entry name" value="GST_CTER"/>
    <property type="match status" value="1"/>
</dbReference>
<dbReference type="SFLD" id="SFLDS00019">
    <property type="entry name" value="Glutathione_Transferase_(cytos"/>
    <property type="match status" value="1"/>
</dbReference>
<dbReference type="SFLD" id="SFLDG00358">
    <property type="entry name" value="Main_(cytGST)"/>
    <property type="match status" value="1"/>
</dbReference>
<comment type="similarity">
    <text evidence="1">Belongs to the GST superfamily. Zeta family.</text>
</comment>
<dbReference type="InterPro" id="IPR040079">
    <property type="entry name" value="Glutathione_S-Trfase"/>
</dbReference>
<accession>A0A0L8BHR1</accession>
<dbReference type="CDD" id="cd03042">
    <property type="entry name" value="GST_N_Zeta"/>
    <property type="match status" value="1"/>
</dbReference>
<dbReference type="PROSITE" id="PS50404">
    <property type="entry name" value="GST_NTER"/>
    <property type="match status" value="1"/>
</dbReference>
<dbReference type="GO" id="GO:0016034">
    <property type="term" value="F:maleylacetoacetate isomerase activity"/>
    <property type="evidence" value="ECO:0007669"/>
    <property type="project" value="TreeGrafter"/>
</dbReference>
<dbReference type="PANTHER" id="PTHR42673:SF21">
    <property type="entry name" value="GLUTATHIONE S-TRANSFERASE YFCF"/>
    <property type="match status" value="1"/>
</dbReference>
<dbReference type="InterPro" id="IPR004045">
    <property type="entry name" value="Glutathione_S-Trfase_N"/>
</dbReference>
<dbReference type="AlphaFoldDB" id="A0A0L8BHR1"/>
<dbReference type="CDD" id="cd03191">
    <property type="entry name" value="GST_C_Zeta"/>
    <property type="match status" value="1"/>
</dbReference>
<feature type="domain" description="GST C-terminal" evidence="3">
    <location>
        <begin position="93"/>
        <end position="217"/>
    </location>
</feature>
<comment type="caution">
    <text evidence="4">The sequence shown here is derived from an EMBL/GenBank/DDBJ whole genome shotgun (WGS) entry which is preliminary data.</text>
</comment>
<sequence length="217" mass="24356">MREQGVNETVLFDYWRSSASYRVRIALNSLGEAYRSVPVDLLAKAHRQAEHLDRNPQGLLPVLDIDGERFTQSLAIIEYLAETREKAGFLPDDAIGRQRVRALSYAIAMDIHPVCNLGVVSFVMANAADGEAARRDWMRKFIGEGLAAFERLLDHPSTGRFCHGDSPGMADFCLVPQVYNARRWDVDLSACPRLVAIDQRCAEIDAFARAHPDRTPR</sequence>
<dbReference type="EMBL" id="LGAP01000029">
    <property type="protein sequence ID" value="KOF14207.1"/>
    <property type="molecule type" value="Genomic_DNA"/>
</dbReference>
<dbReference type="InterPro" id="IPR036249">
    <property type="entry name" value="Thioredoxin-like_sf"/>
</dbReference>
<organism evidence="4 5">
    <name type="scientific">Ensifer adhaerens</name>
    <name type="common">Sinorhizobium morelense</name>
    <dbReference type="NCBI Taxonomy" id="106592"/>
    <lineage>
        <taxon>Bacteria</taxon>
        <taxon>Pseudomonadati</taxon>
        <taxon>Pseudomonadota</taxon>
        <taxon>Alphaproteobacteria</taxon>
        <taxon>Hyphomicrobiales</taxon>
        <taxon>Rhizobiaceae</taxon>
        <taxon>Sinorhizobium/Ensifer group</taxon>
        <taxon>Ensifer</taxon>
    </lineage>
</organism>
<dbReference type="InterPro" id="IPR010987">
    <property type="entry name" value="Glutathione-S-Trfase_C-like"/>
</dbReference>
<dbReference type="GO" id="GO:0006749">
    <property type="term" value="P:glutathione metabolic process"/>
    <property type="evidence" value="ECO:0007669"/>
    <property type="project" value="TreeGrafter"/>
</dbReference>
<feature type="domain" description="GST N-terminal" evidence="2">
    <location>
        <begin position="7"/>
        <end position="88"/>
    </location>
</feature>
<dbReference type="PATRIC" id="fig|106592.7.peg.4468"/>
<evidence type="ECO:0000313" key="4">
    <source>
        <dbReference type="EMBL" id="KOF14207.1"/>
    </source>
</evidence>
<evidence type="ECO:0000259" key="2">
    <source>
        <dbReference type="PROSITE" id="PS50404"/>
    </source>
</evidence>
<evidence type="ECO:0000256" key="1">
    <source>
        <dbReference type="ARBA" id="ARBA00010007"/>
    </source>
</evidence>
<proteinExistence type="inferred from homology"/>
<dbReference type="InterPro" id="IPR036282">
    <property type="entry name" value="Glutathione-S-Trfase_C_sf"/>
</dbReference>
<dbReference type="Pfam" id="PF13410">
    <property type="entry name" value="GST_C_2"/>
    <property type="match status" value="1"/>
</dbReference>
<dbReference type="Gene3D" id="3.40.30.10">
    <property type="entry name" value="Glutaredoxin"/>
    <property type="match status" value="1"/>
</dbReference>
<dbReference type="InterPro" id="IPR034330">
    <property type="entry name" value="GST_Zeta_C"/>
</dbReference>
<evidence type="ECO:0000259" key="3">
    <source>
        <dbReference type="PROSITE" id="PS50405"/>
    </source>
</evidence>
<dbReference type="NCBIfam" id="TIGR01262">
    <property type="entry name" value="maiA"/>
    <property type="match status" value="1"/>
</dbReference>
<dbReference type="GO" id="GO:0006559">
    <property type="term" value="P:L-phenylalanine catabolic process"/>
    <property type="evidence" value="ECO:0007669"/>
    <property type="project" value="TreeGrafter"/>
</dbReference>
<dbReference type="PANTHER" id="PTHR42673">
    <property type="entry name" value="MALEYLACETOACETATE ISOMERASE"/>
    <property type="match status" value="1"/>
</dbReference>
<reference evidence="5" key="1">
    <citation type="submission" date="2015-07" db="EMBL/GenBank/DDBJ databases">
        <title>Whole genome sequence of an Ensifer adhaerens strain isolated from a cave pool in the Wind Cave National Park.</title>
        <authorList>
            <person name="Eng W.W.H."/>
            <person name="Gan H.M."/>
            <person name="Barton H.A."/>
            <person name="Savka M.A."/>
        </authorList>
    </citation>
    <scope>NUCLEOTIDE SEQUENCE [LARGE SCALE GENOMIC DNA]</scope>
    <source>
        <strain evidence="5">SD006</strain>
    </source>
</reference>
<dbReference type="InterPro" id="IPR034333">
    <property type="entry name" value="GST_Zeta_N"/>
</dbReference>
<dbReference type="RefSeq" id="WP_053252138.1">
    <property type="nucleotide sequence ID" value="NZ_LGAP01000029.1"/>
</dbReference>
<dbReference type="InterPro" id="IPR005955">
    <property type="entry name" value="GST_Zeta"/>
</dbReference>
<name>A0A0L8BHR1_ENSAD</name>
<evidence type="ECO:0000313" key="5">
    <source>
        <dbReference type="Proteomes" id="UP000037425"/>
    </source>
</evidence>
<dbReference type="SUPFAM" id="SSF52833">
    <property type="entry name" value="Thioredoxin-like"/>
    <property type="match status" value="1"/>
</dbReference>
<dbReference type="Proteomes" id="UP000037425">
    <property type="component" value="Unassembled WGS sequence"/>
</dbReference>
<dbReference type="Pfam" id="PF02798">
    <property type="entry name" value="GST_N"/>
    <property type="match status" value="1"/>
</dbReference>
<gene>
    <name evidence="4" type="ORF">AC244_28285</name>
</gene>